<dbReference type="GeneID" id="98127274"/>
<evidence type="ECO:0000259" key="9">
    <source>
        <dbReference type="Pfam" id="PF17683"/>
    </source>
</evidence>
<keyword evidence="3" id="KW-0805">Transcription regulation</keyword>
<dbReference type="InterPro" id="IPR040450">
    <property type="entry name" value="TFIIF_beta_HTH"/>
</dbReference>
<evidence type="ECO:0000256" key="2">
    <source>
        <dbReference type="ARBA" id="ARBA00009543"/>
    </source>
</evidence>
<proteinExistence type="inferred from homology"/>
<dbReference type="CDD" id="cd07980">
    <property type="entry name" value="TFIIF_beta"/>
    <property type="match status" value="1"/>
</dbReference>
<dbReference type="RefSeq" id="XP_070865346.1">
    <property type="nucleotide sequence ID" value="XM_071012630.1"/>
</dbReference>
<evidence type="ECO:0000256" key="4">
    <source>
        <dbReference type="ARBA" id="ARBA00023125"/>
    </source>
</evidence>
<dbReference type="SUPFAM" id="SSF50916">
    <property type="entry name" value="Rap30/74 interaction domains"/>
    <property type="match status" value="1"/>
</dbReference>
<comment type="subcellular location">
    <subcellularLocation>
        <location evidence="1">Nucleus</location>
    </subcellularLocation>
</comment>
<dbReference type="InterPro" id="IPR036388">
    <property type="entry name" value="WH-like_DNA-bd_sf"/>
</dbReference>
<name>A0ABR4D8C5_9PEZI</name>
<sequence>MAEPQVKAEPDTGSPFMDDNDEAPDLEFYDKEPASADMYSRMYLTRVPNYVWEAWSKLDDDAEIEIGTIRQFTDENGKPRLQMRLKPELEVHKEVPKEYEMEVTNHDVNNTFIFTEQDLPSFAAKNKERAAALAQGIPAHLLRKQQRQLEPTAERGRKGAFARKPIPKKTKIAGKIKHEVVCTPIPNAEADRFLALRAQAAQEPEKRVKMYNAFLPSGDAKPPQEWEAFLKTKEKPTKAKKLENKTARWPENQLLDAIARCFSEHKYWSVKAFRGRIPQPEAYIREGLEKVAVLHRTGTFANHWSLKPEYQSMVASLPKPADDAAEPQPDAAPSDEEEDEDIKMEDVL</sequence>
<dbReference type="EMBL" id="JAZGUE010000005">
    <property type="protein sequence ID" value="KAL2266619.1"/>
    <property type="molecule type" value="Genomic_DNA"/>
</dbReference>
<reference evidence="10 11" key="1">
    <citation type="journal article" date="2024" name="Commun. Biol.">
        <title>Comparative genomic analysis of thermophilic fungi reveals convergent evolutionary adaptations and gene losses.</title>
        <authorList>
            <person name="Steindorff A.S."/>
            <person name="Aguilar-Pontes M.V."/>
            <person name="Robinson A.J."/>
            <person name="Andreopoulos B."/>
            <person name="LaButti K."/>
            <person name="Kuo A."/>
            <person name="Mondo S."/>
            <person name="Riley R."/>
            <person name="Otillar R."/>
            <person name="Haridas S."/>
            <person name="Lipzen A."/>
            <person name="Grimwood J."/>
            <person name="Schmutz J."/>
            <person name="Clum A."/>
            <person name="Reid I.D."/>
            <person name="Moisan M.C."/>
            <person name="Butler G."/>
            <person name="Nguyen T.T.M."/>
            <person name="Dewar K."/>
            <person name="Conant G."/>
            <person name="Drula E."/>
            <person name="Henrissat B."/>
            <person name="Hansel C."/>
            <person name="Singer S."/>
            <person name="Hutchinson M.I."/>
            <person name="de Vries R.P."/>
            <person name="Natvig D.O."/>
            <person name="Powell A.J."/>
            <person name="Tsang A."/>
            <person name="Grigoriev I.V."/>
        </authorList>
    </citation>
    <scope>NUCLEOTIDE SEQUENCE [LARGE SCALE GENOMIC DNA]</scope>
    <source>
        <strain evidence="10 11">ATCC 22073</strain>
    </source>
</reference>
<evidence type="ECO:0000256" key="6">
    <source>
        <dbReference type="ARBA" id="ARBA00023242"/>
    </source>
</evidence>
<feature type="compositionally biased region" description="Basic and acidic residues" evidence="7">
    <location>
        <begin position="1"/>
        <end position="10"/>
    </location>
</feature>
<keyword evidence="11" id="KW-1185">Reference proteome</keyword>
<dbReference type="InterPro" id="IPR003196">
    <property type="entry name" value="TFIIF_beta"/>
</dbReference>
<dbReference type="InterPro" id="IPR011039">
    <property type="entry name" value="TFIIF_interaction"/>
</dbReference>
<gene>
    <name evidence="10" type="ORF">VTJ83DRAFT_5971</name>
</gene>
<comment type="caution">
    <text evidence="10">The sequence shown here is derived from an EMBL/GenBank/DDBJ whole genome shotgun (WGS) entry which is preliminary data.</text>
</comment>
<accession>A0ABR4D8C5</accession>
<dbReference type="InterPro" id="IPR036390">
    <property type="entry name" value="WH_DNA-bd_sf"/>
</dbReference>
<dbReference type="Gene3D" id="1.10.10.10">
    <property type="entry name" value="Winged helix-like DNA-binding domain superfamily/Winged helix DNA-binding domain"/>
    <property type="match status" value="1"/>
</dbReference>
<dbReference type="Pfam" id="PF02270">
    <property type="entry name" value="TFIIF_beta"/>
    <property type="match status" value="1"/>
</dbReference>
<evidence type="ECO:0000256" key="7">
    <source>
        <dbReference type="SAM" id="MobiDB-lite"/>
    </source>
</evidence>
<evidence type="ECO:0000313" key="11">
    <source>
        <dbReference type="Proteomes" id="UP001600064"/>
    </source>
</evidence>
<keyword evidence="4" id="KW-0238">DNA-binding</keyword>
<feature type="region of interest" description="Disordered" evidence="7">
    <location>
        <begin position="315"/>
        <end position="348"/>
    </location>
</feature>
<dbReference type="InterPro" id="IPR040504">
    <property type="entry name" value="TFIIF_beta_N"/>
</dbReference>
<evidence type="ECO:0000313" key="10">
    <source>
        <dbReference type="EMBL" id="KAL2266619.1"/>
    </source>
</evidence>
<keyword evidence="5" id="KW-0804">Transcription</keyword>
<feature type="domain" description="TFIIF beta subunit N-terminal" evidence="9">
    <location>
        <begin position="40"/>
        <end position="185"/>
    </location>
</feature>
<protein>
    <recommendedName>
        <fullName evidence="12">Transcription initiation factor IIF subunit beta</fullName>
    </recommendedName>
</protein>
<evidence type="ECO:0000256" key="5">
    <source>
        <dbReference type="ARBA" id="ARBA00023163"/>
    </source>
</evidence>
<evidence type="ECO:0008006" key="12">
    <source>
        <dbReference type="Google" id="ProtNLM"/>
    </source>
</evidence>
<dbReference type="PANTHER" id="PTHR10445:SF0">
    <property type="entry name" value="GENERAL TRANSCRIPTION FACTOR IIF SUBUNIT 2"/>
    <property type="match status" value="1"/>
</dbReference>
<feature type="compositionally biased region" description="Acidic residues" evidence="7">
    <location>
        <begin position="333"/>
        <end position="348"/>
    </location>
</feature>
<evidence type="ECO:0000259" key="8">
    <source>
        <dbReference type="Pfam" id="PF02270"/>
    </source>
</evidence>
<feature type="region of interest" description="Disordered" evidence="7">
    <location>
        <begin position="1"/>
        <end position="26"/>
    </location>
</feature>
<evidence type="ECO:0000256" key="1">
    <source>
        <dbReference type="ARBA" id="ARBA00004123"/>
    </source>
</evidence>
<organism evidence="10 11">
    <name type="scientific">Remersonia thermophila</name>
    <dbReference type="NCBI Taxonomy" id="72144"/>
    <lineage>
        <taxon>Eukaryota</taxon>
        <taxon>Fungi</taxon>
        <taxon>Dikarya</taxon>
        <taxon>Ascomycota</taxon>
        <taxon>Pezizomycotina</taxon>
        <taxon>Sordariomycetes</taxon>
        <taxon>Sordariomycetidae</taxon>
        <taxon>Sordariales</taxon>
        <taxon>Sordariales incertae sedis</taxon>
        <taxon>Remersonia</taxon>
    </lineage>
</organism>
<feature type="domain" description="TFIIF beta subunit HTH" evidence="8">
    <location>
        <begin position="247"/>
        <end position="311"/>
    </location>
</feature>
<comment type="similarity">
    <text evidence="2">Belongs to the TFIIF beta subunit family.</text>
</comment>
<dbReference type="Proteomes" id="UP001600064">
    <property type="component" value="Unassembled WGS sequence"/>
</dbReference>
<evidence type="ECO:0000256" key="3">
    <source>
        <dbReference type="ARBA" id="ARBA00023015"/>
    </source>
</evidence>
<dbReference type="SUPFAM" id="SSF46785">
    <property type="entry name" value="Winged helix' DNA-binding domain"/>
    <property type="match status" value="1"/>
</dbReference>
<dbReference type="Pfam" id="PF17683">
    <property type="entry name" value="TFIIF_beta_N"/>
    <property type="match status" value="1"/>
</dbReference>
<keyword evidence="6" id="KW-0539">Nucleus</keyword>
<dbReference type="PANTHER" id="PTHR10445">
    <property type="entry name" value="GENERAL TRANSCRIPTION FACTOR IIF SUBUNIT 2"/>
    <property type="match status" value="1"/>
</dbReference>